<protein>
    <submittedName>
        <fullName evidence="1">Uncharacterized protein</fullName>
    </submittedName>
</protein>
<dbReference type="InterPro" id="IPR040198">
    <property type="entry name" value="Fido_containing"/>
</dbReference>
<name>A0A9P8IGZ7_9PEZI</name>
<accession>A0A9P8IGZ7</accession>
<dbReference type="SUPFAM" id="SSF140931">
    <property type="entry name" value="Fic-like"/>
    <property type="match status" value="1"/>
</dbReference>
<dbReference type="EMBL" id="JAGHQL010000017">
    <property type="protein sequence ID" value="KAH0544523.1"/>
    <property type="molecule type" value="Genomic_DNA"/>
</dbReference>
<dbReference type="InterPro" id="IPR036597">
    <property type="entry name" value="Fido-like_dom_sf"/>
</dbReference>
<reference evidence="1" key="1">
    <citation type="submission" date="2021-03" db="EMBL/GenBank/DDBJ databases">
        <title>Comparative genomics and phylogenomic investigation of the class Geoglossomycetes provide insights into ecological specialization and systematics.</title>
        <authorList>
            <person name="Melie T."/>
            <person name="Pirro S."/>
            <person name="Miller A.N."/>
            <person name="Quandt A."/>
        </authorList>
    </citation>
    <scope>NUCLEOTIDE SEQUENCE</scope>
    <source>
        <strain evidence="1">GBOQ0MN5Z8</strain>
    </source>
</reference>
<sequence>MVEEPGEATLKAIGETLGRHMANAILESNATERAGLGLEETPRILDLGEIDEKKLVAAVESKLSASHINRNQREAVQHAHALQFIVEEMVRRDKLLSEELILQAHRILTANIDAPGGISRTEYAGRYRHIHVAVGNTNFVSPKLVPIKMKQLIN</sequence>
<dbReference type="Gene3D" id="1.10.3290.10">
    <property type="entry name" value="Fido-like domain"/>
    <property type="match status" value="1"/>
</dbReference>
<dbReference type="Proteomes" id="UP000698800">
    <property type="component" value="Unassembled WGS sequence"/>
</dbReference>
<dbReference type="AlphaFoldDB" id="A0A9P8IGZ7"/>
<dbReference type="PANTHER" id="PTHR13504:SF38">
    <property type="entry name" value="FIDO DOMAIN-CONTAINING PROTEIN"/>
    <property type="match status" value="1"/>
</dbReference>
<gene>
    <name evidence="1" type="ORF">FGG08_001295</name>
</gene>
<keyword evidence="2" id="KW-1185">Reference proteome</keyword>
<proteinExistence type="predicted"/>
<comment type="caution">
    <text evidence="1">The sequence shown here is derived from an EMBL/GenBank/DDBJ whole genome shotgun (WGS) entry which is preliminary data.</text>
</comment>
<dbReference type="PANTHER" id="PTHR13504">
    <property type="entry name" value="FIDO DOMAIN-CONTAINING PROTEIN DDB_G0283145"/>
    <property type="match status" value="1"/>
</dbReference>
<organism evidence="1 2">
    <name type="scientific">Glutinoglossum americanum</name>
    <dbReference type="NCBI Taxonomy" id="1670608"/>
    <lineage>
        <taxon>Eukaryota</taxon>
        <taxon>Fungi</taxon>
        <taxon>Dikarya</taxon>
        <taxon>Ascomycota</taxon>
        <taxon>Pezizomycotina</taxon>
        <taxon>Geoglossomycetes</taxon>
        <taxon>Geoglossales</taxon>
        <taxon>Geoglossaceae</taxon>
        <taxon>Glutinoglossum</taxon>
    </lineage>
</organism>
<evidence type="ECO:0000313" key="1">
    <source>
        <dbReference type="EMBL" id="KAH0544523.1"/>
    </source>
</evidence>
<dbReference type="OrthoDB" id="439046at2759"/>
<evidence type="ECO:0000313" key="2">
    <source>
        <dbReference type="Proteomes" id="UP000698800"/>
    </source>
</evidence>